<dbReference type="Pfam" id="PF25757">
    <property type="entry name" value="TPR_DNAAF5"/>
    <property type="match status" value="1"/>
</dbReference>
<evidence type="ECO:0000313" key="3">
    <source>
        <dbReference type="EnsemblMetazoa" id="XP_001942808.2"/>
    </source>
</evidence>
<dbReference type="PANTHER" id="PTHR16216:SF2">
    <property type="entry name" value="DYNEIN AXONEMAL ASSEMBLY FACTOR 5"/>
    <property type="match status" value="1"/>
</dbReference>
<reference evidence="4" key="1">
    <citation type="submission" date="2010-06" db="EMBL/GenBank/DDBJ databases">
        <authorList>
            <person name="Jiang H."/>
            <person name="Abraham K."/>
            <person name="Ali S."/>
            <person name="Alsbrooks S.L."/>
            <person name="Anim B.N."/>
            <person name="Anosike U.S."/>
            <person name="Attaway T."/>
            <person name="Bandaranaike D.P."/>
            <person name="Battles P.K."/>
            <person name="Bell S.N."/>
            <person name="Bell A.V."/>
            <person name="Beltran B."/>
            <person name="Bickham C."/>
            <person name="Bustamante Y."/>
            <person name="Caleb T."/>
            <person name="Canada A."/>
            <person name="Cardenas V."/>
            <person name="Carter K."/>
            <person name="Chacko J."/>
            <person name="Chandrabose M.N."/>
            <person name="Chavez D."/>
            <person name="Chavez A."/>
            <person name="Chen L."/>
            <person name="Chu H.-S."/>
            <person name="Claassen K.J."/>
            <person name="Cockrell R."/>
            <person name="Collins M."/>
            <person name="Cooper J.A."/>
            <person name="Cree A."/>
            <person name="Curry S.M."/>
            <person name="Da Y."/>
            <person name="Dao M.D."/>
            <person name="Das B."/>
            <person name="Davila M.-L."/>
            <person name="Davy-Carroll L."/>
            <person name="Denson S."/>
            <person name="Dinh H."/>
            <person name="Ebong V.E."/>
            <person name="Edwards J.R."/>
            <person name="Egan A."/>
            <person name="El-Daye J."/>
            <person name="Escobedo L."/>
            <person name="Fernandez S."/>
            <person name="Fernando P.R."/>
            <person name="Flagg N."/>
            <person name="Forbes L.D."/>
            <person name="Fowler R.G."/>
            <person name="Fu Q."/>
            <person name="Gabisi R.A."/>
            <person name="Ganer J."/>
            <person name="Garbino Pronczuk A."/>
            <person name="Garcia R.M."/>
            <person name="Garner T."/>
            <person name="Garrett T.E."/>
            <person name="Gonzalez D.A."/>
            <person name="Hamid H."/>
            <person name="Hawkins E.S."/>
            <person name="Hirani K."/>
            <person name="Hogues M.E."/>
            <person name="Hollins B."/>
            <person name="Hsiao C.-H."/>
            <person name="Jabil R."/>
            <person name="James M.L."/>
            <person name="Jhangiani S.N."/>
            <person name="Johnson B."/>
            <person name="Johnson Q."/>
            <person name="Joshi V."/>
            <person name="Kalu J.B."/>
            <person name="Kam C."/>
            <person name="Kashfia A."/>
            <person name="Keebler J."/>
            <person name="Kisamo H."/>
            <person name="Kovar C.L."/>
            <person name="Lago L.A."/>
            <person name="Lai C.-Y."/>
            <person name="Laidlaw J."/>
            <person name="Lara F."/>
            <person name="Le T.-K."/>
            <person name="Lee S.L."/>
            <person name="Legall F.H."/>
            <person name="Lemon S.J."/>
            <person name="Lewis L.R."/>
            <person name="Li B."/>
            <person name="Liu Y."/>
            <person name="Liu Y.-S."/>
            <person name="Lopez J."/>
            <person name="Lozado R.J."/>
            <person name="Lu J."/>
            <person name="Madu R.C."/>
            <person name="Maheshwari M."/>
            <person name="Maheshwari R."/>
            <person name="Malloy K."/>
            <person name="Martinez E."/>
            <person name="Mathew T."/>
            <person name="Mercado I.C."/>
            <person name="Mercado C."/>
            <person name="Meyer B."/>
            <person name="Montgomery K."/>
            <person name="Morgan M.B."/>
            <person name="Munidasa M."/>
            <person name="Nazareth L.V."/>
            <person name="Nelson J."/>
            <person name="Ng B.M."/>
            <person name="Nguyen N.B."/>
            <person name="Nguyen P.Q."/>
            <person name="Nguyen T."/>
            <person name="Obregon M."/>
            <person name="Okwuonu G.O."/>
            <person name="Onwere C.G."/>
            <person name="Orozco G."/>
            <person name="Parra A."/>
            <person name="Patel S."/>
            <person name="Patil S."/>
            <person name="Perez A."/>
            <person name="Perez Y."/>
            <person name="Pham C."/>
            <person name="Primus E.L."/>
            <person name="Pu L.-L."/>
            <person name="Puazo M."/>
            <person name="Qin X."/>
            <person name="Quiroz J.B."/>
            <person name="Reese J."/>
            <person name="Richards S."/>
            <person name="Rives C.M."/>
            <person name="Robberts R."/>
            <person name="Ruiz S.J."/>
            <person name="Ruiz M.J."/>
            <person name="Santibanez J."/>
            <person name="Schneider B.W."/>
            <person name="Sisson I."/>
            <person name="Smith M."/>
            <person name="Sodergren E."/>
            <person name="Song X.-Z."/>
            <person name="Song B.B."/>
            <person name="Summersgill H."/>
            <person name="Thelus R."/>
            <person name="Thornton R.D."/>
            <person name="Trejos Z.Y."/>
            <person name="Usmani K."/>
            <person name="Vattathil S."/>
            <person name="Villasana D."/>
            <person name="Walker D.L."/>
            <person name="Wang S."/>
            <person name="Wang K."/>
            <person name="White C.S."/>
            <person name="Williams A.C."/>
            <person name="Williamson J."/>
            <person name="Wilson K."/>
            <person name="Woghiren I.O."/>
            <person name="Woodworth J.R."/>
            <person name="Worley K.C."/>
            <person name="Wright R.A."/>
            <person name="Wu W."/>
            <person name="Young L."/>
            <person name="Zhang L."/>
            <person name="Zhang J."/>
            <person name="Zhu Y."/>
            <person name="Muzny D.M."/>
            <person name="Weinstock G."/>
            <person name="Gibbs R.A."/>
        </authorList>
    </citation>
    <scope>NUCLEOTIDE SEQUENCE [LARGE SCALE GENOMIC DNA]</scope>
    <source>
        <strain evidence="4">LSR1</strain>
    </source>
</reference>
<dbReference type="SUPFAM" id="SSF48371">
    <property type="entry name" value="ARM repeat"/>
    <property type="match status" value="1"/>
</dbReference>
<proteinExistence type="predicted"/>
<reference evidence="3" key="2">
    <citation type="submission" date="2022-06" db="UniProtKB">
        <authorList>
            <consortium name="EnsemblMetazoa"/>
        </authorList>
    </citation>
    <scope>IDENTIFICATION</scope>
</reference>
<dbReference type="OrthoDB" id="413572at2759"/>
<keyword evidence="4" id="KW-1185">Reference proteome</keyword>
<evidence type="ECO:0008006" key="5">
    <source>
        <dbReference type="Google" id="ProtNLM"/>
    </source>
</evidence>
<dbReference type="KEGG" id="api:100161780"/>
<dbReference type="GO" id="GO:0045505">
    <property type="term" value="F:dynein intermediate chain binding"/>
    <property type="evidence" value="ECO:0007669"/>
    <property type="project" value="TreeGrafter"/>
</dbReference>
<feature type="domain" description="Dynein axonemal assembly factor 5 TPR repeats" evidence="2">
    <location>
        <begin position="15"/>
        <end position="293"/>
    </location>
</feature>
<dbReference type="InterPro" id="IPR057978">
    <property type="entry name" value="TPR_DAAF5"/>
</dbReference>
<dbReference type="GO" id="GO:0003341">
    <property type="term" value="P:cilium movement"/>
    <property type="evidence" value="ECO:0007669"/>
    <property type="project" value="TreeGrafter"/>
</dbReference>
<dbReference type="CTD" id="54919"/>
<sequence>MDDHSVMCEKSFKLLQSENRKVRKQNLDQLSTVVGDEKFEVSPDFMLAVKTFVYPCLNDGSEACRETAVQLVRTLVCAGCVEDIAPIVFVIHKRMGNVSMLESSEEVKLLYVQLLRDIIKNYEQLIFPCLDDIISILTKSILDSCPAVKKDSCLCAAELASATKTHFHMVADLLVEPLLKATNYHQSAVRYTAIQSLNYVIMYSNGKQVPEVCTSISSRLFDQNVAVRLALCRVVSNWMLNLRDRYSYFPKLIPLILTAQVDDHLPNREEAERLWDEIGNQYINENEVQLKEKLDFLPDNLDHYPPNVKRPNLGCRTLVTREVLKLLPVIIRELDDWKEDISIKSGQLLCVVALNAENSIIQHLNQLLTAMTKCCRQPNHVAANHVRRGAEIMSYFISPSVYLKFLIPTMSDTEPHVGHMIILSGLLKNVNSIELSTHVKSIITFLEKPEICEVYDPLFKKYLLQVIEYVLVACESECQELSYELFKIYITVQSTTLDSFDNNFIFKKLINMCEPKTKEQLFKTHGEKLLNELNDSCDSWVVHSPGREVLDKIAVDAEHVVVSCYEVYRQILTKTLYNLDKDPKFLMKMLININTCVDKDIFNNKQLWQILSGIVFPILTWRPGKTAESLRAASCLCAQIITKKLTCFDETMLNLSFPIFLALADDNHCKTRAYALDTLHSLVCAAKNLDKINADTINNITRVALARLNDNPGNTRFKAINLIKATYTQPLPNDYLVHYEGHVAQLYKTVVIFLDDQDIQQSILDLLKELSWMKPDILIKHINVNVFSHKHFAQNLMDYLSDNLSQITLHNNNTE</sequence>
<accession>A0A8R2A9D9</accession>
<dbReference type="InterPro" id="IPR052623">
    <property type="entry name" value="DAAF5"/>
</dbReference>
<dbReference type="GO" id="GO:0005737">
    <property type="term" value="C:cytoplasm"/>
    <property type="evidence" value="ECO:0007669"/>
    <property type="project" value="TreeGrafter"/>
</dbReference>
<dbReference type="InterPro" id="IPR056497">
    <property type="entry name" value="HEAT_DAAF5"/>
</dbReference>
<dbReference type="Proteomes" id="UP000007819">
    <property type="component" value="Chromosome A2"/>
</dbReference>
<dbReference type="InterPro" id="IPR016024">
    <property type="entry name" value="ARM-type_fold"/>
</dbReference>
<dbReference type="RefSeq" id="XP_001942808.2">
    <property type="nucleotide sequence ID" value="XM_001942773.5"/>
</dbReference>
<dbReference type="GO" id="GO:0036159">
    <property type="term" value="P:inner dynein arm assembly"/>
    <property type="evidence" value="ECO:0007669"/>
    <property type="project" value="TreeGrafter"/>
</dbReference>
<dbReference type="EnsemblMetazoa" id="XM_001942773.5">
    <property type="protein sequence ID" value="XP_001942808.2"/>
    <property type="gene ID" value="LOC100161780"/>
</dbReference>
<dbReference type="AlphaFoldDB" id="A0A8R2A9D9"/>
<dbReference type="GO" id="GO:0036158">
    <property type="term" value="P:outer dynein arm assembly"/>
    <property type="evidence" value="ECO:0007669"/>
    <property type="project" value="TreeGrafter"/>
</dbReference>
<protein>
    <recommendedName>
        <fullName evidence="5">HEAT repeat-containing protein 2</fullName>
    </recommendedName>
</protein>
<dbReference type="PANTHER" id="PTHR16216">
    <property type="entry name" value="DYNEIN ASSEMBLY FACTOR 5, AXONEMAL"/>
    <property type="match status" value="1"/>
</dbReference>
<dbReference type="Gene3D" id="1.25.10.10">
    <property type="entry name" value="Leucine-rich Repeat Variant"/>
    <property type="match status" value="2"/>
</dbReference>
<evidence type="ECO:0000259" key="2">
    <source>
        <dbReference type="Pfam" id="PF25757"/>
    </source>
</evidence>
<organism evidence="3 4">
    <name type="scientific">Acyrthosiphon pisum</name>
    <name type="common">Pea aphid</name>
    <dbReference type="NCBI Taxonomy" id="7029"/>
    <lineage>
        <taxon>Eukaryota</taxon>
        <taxon>Metazoa</taxon>
        <taxon>Ecdysozoa</taxon>
        <taxon>Arthropoda</taxon>
        <taxon>Hexapoda</taxon>
        <taxon>Insecta</taxon>
        <taxon>Pterygota</taxon>
        <taxon>Neoptera</taxon>
        <taxon>Paraneoptera</taxon>
        <taxon>Hemiptera</taxon>
        <taxon>Sternorrhyncha</taxon>
        <taxon>Aphidomorpha</taxon>
        <taxon>Aphidoidea</taxon>
        <taxon>Aphididae</taxon>
        <taxon>Macrosiphini</taxon>
        <taxon>Acyrthosiphon</taxon>
    </lineage>
</organism>
<evidence type="ECO:0000313" key="4">
    <source>
        <dbReference type="Proteomes" id="UP000007819"/>
    </source>
</evidence>
<name>A0A8R2A9D9_ACYPI</name>
<feature type="domain" description="Dynein axonemal assembly factor 5 HEAT-repeat" evidence="1">
    <location>
        <begin position="302"/>
        <end position="495"/>
    </location>
</feature>
<dbReference type="InterPro" id="IPR011989">
    <property type="entry name" value="ARM-like"/>
</dbReference>
<evidence type="ECO:0000259" key="1">
    <source>
        <dbReference type="Pfam" id="PF24573"/>
    </source>
</evidence>
<dbReference type="GeneID" id="100161780"/>
<dbReference type="Pfam" id="PF24573">
    <property type="entry name" value="HEAT_DAAF5"/>
    <property type="match status" value="1"/>
</dbReference>